<proteinExistence type="predicted"/>
<dbReference type="EMBL" id="CP127363">
    <property type="protein sequence ID" value="WIY47776.1"/>
    <property type="molecule type" value="Genomic_DNA"/>
</dbReference>
<gene>
    <name evidence="2" type="ORF">QRO08_18350</name>
</gene>
<dbReference type="Proteomes" id="UP001242732">
    <property type="component" value="Chromosome"/>
</dbReference>
<evidence type="ECO:0000313" key="2">
    <source>
        <dbReference type="EMBL" id="WIY47776.1"/>
    </source>
</evidence>
<protein>
    <submittedName>
        <fullName evidence="2">Uncharacterized protein</fullName>
    </submittedName>
</protein>
<evidence type="ECO:0000313" key="3">
    <source>
        <dbReference type="Proteomes" id="UP001242732"/>
    </source>
</evidence>
<evidence type="ECO:0000256" key="1">
    <source>
        <dbReference type="SAM" id="SignalP"/>
    </source>
</evidence>
<feature type="chain" id="PRO_5047116659" evidence="1">
    <location>
        <begin position="37"/>
        <end position="230"/>
    </location>
</feature>
<dbReference type="RefSeq" id="WP_011794442.1">
    <property type="nucleotide sequence ID" value="NZ_CP023687.1"/>
</dbReference>
<keyword evidence="3" id="KW-1185">Reference proteome</keyword>
<keyword evidence="1" id="KW-0732">Signal</keyword>
<reference evidence="2 3" key="1">
    <citation type="submission" date="2023-06" db="EMBL/GenBank/DDBJ databases">
        <authorList>
            <person name="Ham H."/>
            <person name="Park D.S."/>
        </authorList>
    </citation>
    <scope>NUCLEOTIDE SEQUENCE [LARGE SCALE GENOMIC DNA]</scope>
    <source>
        <strain evidence="2 3">KACC 17005</strain>
    </source>
</reference>
<organism evidence="2 3">
    <name type="scientific">Paracidovorax citrulli</name>
    <name type="common">Acidovorax citrulli</name>
    <dbReference type="NCBI Taxonomy" id="80869"/>
    <lineage>
        <taxon>Bacteria</taxon>
        <taxon>Pseudomonadati</taxon>
        <taxon>Pseudomonadota</taxon>
        <taxon>Betaproteobacteria</taxon>
        <taxon>Burkholderiales</taxon>
        <taxon>Comamonadaceae</taxon>
        <taxon>Paracidovorax</taxon>
    </lineage>
</organism>
<feature type="signal peptide" evidence="1">
    <location>
        <begin position="1"/>
        <end position="36"/>
    </location>
</feature>
<sequence length="230" mass="24604">MPLHRVPLRHRFYRTSTVRGLMALAAFAAGSSHVHAGRPLTVDDAGVNAPGEGHIEMWWEGVHQERGAVFAAPAYAPRALPGLEVGALLARDLHGRATLNGLQAKWQWTAPRDGGCHAASSAGLVHAHGENGSTLALTAIGTCAIGWGAVHANLGALRTPEKHWRPTWGVALESTWGAVTAHVEAFGERNGPPTYQTGALWEWTPGWQLDGIVGRRQGRTLLSLGVKYSF</sequence>
<name>A0ABY9ALI0_PARCI</name>
<dbReference type="GeneID" id="79790962"/>
<accession>A0ABY9ALI0</accession>